<name>A0ABW6X3C4_9ACTN</name>
<feature type="transmembrane region" description="Helical" evidence="9">
    <location>
        <begin position="195"/>
        <end position="215"/>
    </location>
</feature>
<evidence type="ECO:0000256" key="2">
    <source>
        <dbReference type="ARBA" id="ARBA00022448"/>
    </source>
</evidence>
<dbReference type="InterPro" id="IPR004638">
    <property type="entry name" value="EmrB-like"/>
</dbReference>
<keyword evidence="6 9" id="KW-0472">Membrane</keyword>
<feature type="transmembrane region" description="Helical" evidence="9">
    <location>
        <begin position="358"/>
        <end position="380"/>
    </location>
</feature>
<evidence type="ECO:0000256" key="9">
    <source>
        <dbReference type="SAM" id="Phobius"/>
    </source>
</evidence>
<dbReference type="PANTHER" id="PTHR42718:SF42">
    <property type="entry name" value="EXPORT PROTEIN"/>
    <property type="match status" value="1"/>
</dbReference>
<feature type="region of interest" description="Disordered" evidence="8">
    <location>
        <begin position="455"/>
        <end position="477"/>
    </location>
</feature>
<dbReference type="SUPFAM" id="SSF103473">
    <property type="entry name" value="MFS general substrate transporter"/>
    <property type="match status" value="1"/>
</dbReference>
<dbReference type="RefSeq" id="WP_387900808.1">
    <property type="nucleotide sequence ID" value="NZ_JBIBEG010000002.1"/>
</dbReference>
<reference evidence="11 12" key="1">
    <citation type="submission" date="2024-10" db="EMBL/GenBank/DDBJ databases">
        <title>The Natural Products Discovery Center: Release of the First 8490 Sequenced Strains for Exploring Actinobacteria Biosynthetic Diversity.</title>
        <authorList>
            <person name="Kalkreuter E."/>
            <person name="Kautsar S.A."/>
            <person name="Yang D."/>
            <person name="Bader C.D."/>
            <person name="Teijaro C.N."/>
            <person name="Fluegel L."/>
            <person name="Davis C.M."/>
            <person name="Simpson J.R."/>
            <person name="Lauterbach L."/>
            <person name="Steele A.D."/>
            <person name="Gui C."/>
            <person name="Meng S."/>
            <person name="Li G."/>
            <person name="Viehrig K."/>
            <person name="Ye F."/>
            <person name="Su P."/>
            <person name="Kiefer A.F."/>
            <person name="Nichols A."/>
            <person name="Cepeda A.J."/>
            <person name="Yan W."/>
            <person name="Fan B."/>
            <person name="Jiang Y."/>
            <person name="Adhikari A."/>
            <person name="Zheng C.-J."/>
            <person name="Schuster L."/>
            <person name="Cowan T.M."/>
            <person name="Smanski M.J."/>
            <person name="Chevrette M.G."/>
            <person name="De Carvalho L.P.S."/>
            <person name="Shen B."/>
        </authorList>
    </citation>
    <scope>NUCLEOTIDE SEQUENCE [LARGE SCALE GENOMIC DNA]</scope>
    <source>
        <strain evidence="11 12">NPDC012540</strain>
    </source>
</reference>
<proteinExistence type="predicted"/>
<feature type="transmembrane region" description="Helical" evidence="9">
    <location>
        <begin position="303"/>
        <end position="321"/>
    </location>
</feature>
<keyword evidence="5 9" id="KW-1133">Transmembrane helix</keyword>
<feature type="domain" description="Major facilitator superfamily (MFS) profile" evidence="10">
    <location>
        <begin position="11"/>
        <end position="456"/>
    </location>
</feature>
<keyword evidence="4 9" id="KW-0812">Transmembrane</keyword>
<feature type="transmembrane region" description="Helical" evidence="9">
    <location>
        <begin position="49"/>
        <end position="68"/>
    </location>
</feature>
<organism evidence="11 12">
    <name type="scientific">Streptomyces argenteolus</name>
    <dbReference type="NCBI Taxonomy" id="67274"/>
    <lineage>
        <taxon>Bacteria</taxon>
        <taxon>Bacillati</taxon>
        <taxon>Actinomycetota</taxon>
        <taxon>Actinomycetes</taxon>
        <taxon>Kitasatosporales</taxon>
        <taxon>Streptomycetaceae</taxon>
        <taxon>Streptomyces</taxon>
    </lineage>
</organism>
<evidence type="ECO:0000256" key="4">
    <source>
        <dbReference type="ARBA" id="ARBA00022692"/>
    </source>
</evidence>
<feature type="transmembrane region" description="Helical" evidence="9">
    <location>
        <begin position="401"/>
        <end position="418"/>
    </location>
</feature>
<dbReference type="CDD" id="cd17321">
    <property type="entry name" value="MFS_MMR_MDR_like"/>
    <property type="match status" value="1"/>
</dbReference>
<evidence type="ECO:0000256" key="1">
    <source>
        <dbReference type="ARBA" id="ARBA00004651"/>
    </source>
</evidence>
<feature type="transmembrane region" description="Helical" evidence="9">
    <location>
        <begin position="227"/>
        <end position="246"/>
    </location>
</feature>
<dbReference type="InterPro" id="IPR036259">
    <property type="entry name" value="MFS_trans_sf"/>
</dbReference>
<dbReference type="NCBIfam" id="TIGR00711">
    <property type="entry name" value="efflux_EmrB"/>
    <property type="match status" value="1"/>
</dbReference>
<feature type="transmembrane region" description="Helical" evidence="9">
    <location>
        <begin position="7"/>
        <end position="29"/>
    </location>
</feature>
<feature type="transmembrane region" description="Helical" evidence="9">
    <location>
        <begin position="267"/>
        <end position="288"/>
    </location>
</feature>
<protein>
    <submittedName>
        <fullName evidence="11">MFS transporter</fullName>
    </submittedName>
</protein>
<evidence type="ECO:0000256" key="6">
    <source>
        <dbReference type="ARBA" id="ARBA00023136"/>
    </source>
</evidence>
<evidence type="ECO:0000256" key="5">
    <source>
        <dbReference type="ARBA" id="ARBA00022989"/>
    </source>
</evidence>
<keyword evidence="2" id="KW-0813">Transport</keyword>
<keyword evidence="12" id="KW-1185">Reference proteome</keyword>
<dbReference type="PROSITE" id="PS50850">
    <property type="entry name" value="MFS"/>
    <property type="match status" value="1"/>
</dbReference>
<evidence type="ECO:0000256" key="8">
    <source>
        <dbReference type="SAM" id="MobiDB-lite"/>
    </source>
</evidence>
<keyword evidence="7" id="KW-0046">Antibiotic resistance</keyword>
<comment type="caution">
    <text evidence="11">The sequence shown here is derived from an EMBL/GenBank/DDBJ whole genome shotgun (WGS) entry which is preliminary data.</text>
</comment>
<dbReference type="InterPro" id="IPR020846">
    <property type="entry name" value="MFS_dom"/>
</dbReference>
<feature type="transmembrane region" description="Helical" evidence="9">
    <location>
        <begin position="134"/>
        <end position="153"/>
    </location>
</feature>
<dbReference type="Gene3D" id="1.20.1720.10">
    <property type="entry name" value="Multidrug resistance protein D"/>
    <property type="match status" value="1"/>
</dbReference>
<comment type="subcellular location">
    <subcellularLocation>
        <location evidence="1">Cell membrane</location>
        <topology evidence="1">Multi-pass membrane protein</topology>
    </subcellularLocation>
</comment>
<feature type="transmembrane region" description="Helical" evidence="9">
    <location>
        <begin position="430"/>
        <end position="449"/>
    </location>
</feature>
<evidence type="ECO:0000313" key="12">
    <source>
        <dbReference type="Proteomes" id="UP001602322"/>
    </source>
</evidence>
<feature type="transmembrane region" description="Helical" evidence="9">
    <location>
        <begin position="328"/>
        <end position="346"/>
    </location>
</feature>
<dbReference type="PANTHER" id="PTHR42718">
    <property type="entry name" value="MAJOR FACILITATOR SUPERFAMILY MULTIDRUG TRANSPORTER MFSC"/>
    <property type="match status" value="1"/>
</dbReference>
<evidence type="ECO:0000256" key="3">
    <source>
        <dbReference type="ARBA" id="ARBA00022475"/>
    </source>
</evidence>
<feature type="transmembrane region" description="Helical" evidence="9">
    <location>
        <begin position="80"/>
        <end position="103"/>
    </location>
</feature>
<sequence>MHVSKRNVLWTFLCCGLGVAMVSLDNLVVITALPAIRESLGGDIQQLEWTVNAYTLTYAVLMLPGAALGDRFGRRRMFVVGLGVFTAASAAAALAPGIGALIAARALQGLGAAALMPLNLTLLTAVAPAARRGAVLGALSAVEGLAIAMGPLIGGVMVEHLTWQWIFWINVPIGLVLLPLGRWKLAESRGPNSRLDLIGTVLAGVGLFGIVFGLIQGPTDGWSSPLVLTALAGGALVSAAFVLWELRTDMPMFPMRLFRHRTFSGMNAAGLLMFAGMFGSVFLLTQFFQGPRGYSPMEAGLRILPWTAVPIFVAPLVGFLSDRIGSRAIVAIGLTFQACGLGWIAARVSPDVDYVSLVPALVMCGLGMTFYFSPTANLVMSSVDAQDRGMASGAVNSLRELGGVLGVAVLASVFTAHGDLVTADGFTDGMVPALWTGACLIAVGALAVLTTPRRRGAGRPADRGAGVKISGAGSAQA</sequence>
<dbReference type="Proteomes" id="UP001602322">
    <property type="component" value="Unassembled WGS sequence"/>
</dbReference>
<evidence type="ECO:0000313" key="11">
    <source>
        <dbReference type="EMBL" id="MFF5896578.1"/>
    </source>
</evidence>
<gene>
    <name evidence="11" type="ORF">ACFY8O_11705</name>
</gene>
<dbReference type="Pfam" id="PF07690">
    <property type="entry name" value="MFS_1"/>
    <property type="match status" value="1"/>
</dbReference>
<keyword evidence="3" id="KW-1003">Cell membrane</keyword>
<feature type="transmembrane region" description="Helical" evidence="9">
    <location>
        <begin position="165"/>
        <end position="183"/>
    </location>
</feature>
<feature type="transmembrane region" description="Helical" evidence="9">
    <location>
        <begin position="109"/>
        <end position="127"/>
    </location>
</feature>
<evidence type="ECO:0000256" key="7">
    <source>
        <dbReference type="ARBA" id="ARBA00023251"/>
    </source>
</evidence>
<accession>A0ABW6X3C4</accession>
<dbReference type="EMBL" id="JBIBEG010000002">
    <property type="protein sequence ID" value="MFF5896578.1"/>
    <property type="molecule type" value="Genomic_DNA"/>
</dbReference>
<dbReference type="Gene3D" id="1.20.1250.20">
    <property type="entry name" value="MFS general substrate transporter like domains"/>
    <property type="match status" value="1"/>
</dbReference>
<evidence type="ECO:0000259" key="10">
    <source>
        <dbReference type="PROSITE" id="PS50850"/>
    </source>
</evidence>
<dbReference type="InterPro" id="IPR011701">
    <property type="entry name" value="MFS"/>
</dbReference>